<accession>A0A2S7KL89</accession>
<proteinExistence type="predicted"/>
<evidence type="ECO:0000313" key="3">
    <source>
        <dbReference type="Proteomes" id="UP000239522"/>
    </source>
</evidence>
<sequence>MKRIIILVILSISVATSQAQSITDENAVIEKTILNYIENFFENNYDAMNESLHPRLAKRGLNQDGTLSDDFPPEKLKELMLTKQKFKIEHQYNVVENIIVYGNMASASLKTGYPKTRWTEYIHLVKLEGNWKIINVFWEFKK</sequence>
<feature type="chain" id="PRO_5015473383" description="DUF4440 domain-containing protein" evidence="1">
    <location>
        <begin position="20"/>
        <end position="142"/>
    </location>
</feature>
<reference evidence="2 3" key="1">
    <citation type="submission" date="2016-11" db="EMBL/GenBank/DDBJ databases">
        <title>Trade-off between light-utilization and light-protection in marine flavobacteria.</title>
        <authorList>
            <person name="Kumagai Y."/>
        </authorList>
    </citation>
    <scope>NUCLEOTIDE SEQUENCE [LARGE SCALE GENOMIC DNA]</scope>
    <source>
        <strain evidence="2 3">ATCC 700397</strain>
    </source>
</reference>
<evidence type="ECO:0008006" key="4">
    <source>
        <dbReference type="Google" id="ProtNLM"/>
    </source>
</evidence>
<dbReference type="Gene3D" id="3.10.450.50">
    <property type="match status" value="1"/>
</dbReference>
<dbReference type="SUPFAM" id="SSF54427">
    <property type="entry name" value="NTF2-like"/>
    <property type="match status" value="1"/>
</dbReference>
<dbReference type="RefSeq" id="WP_104811264.1">
    <property type="nucleotide sequence ID" value="NZ_MQUA01000014.1"/>
</dbReference>
<dbReference type="Pfam" id="PF12893">
    <property type="entry name" value="Lumazine_bd_2"/>
    <property type="match status" value="1"/>
</dbReference>
<keyword evidence="3" id="KW-1185">Reference proteome</keyword>
<evidence type="ECO:0000313" key="2">
    <source>
        <dbReference type="EMBL" id="PQB03343.1"/>
    </source>
</evidence>
<dbReference type="InterPro" id="IPR032710">
    <property type="entry name" value="NTF2-like_dom_sf"/>
</dbReference>
<keyword evidence="1" id="KW-0732">Signal</keyword>
<feature type="signal peptide" evidence="1">
    <location>
        <begin position="1"/>
        <end position="19"/>
    </location>
</feature>
<organism evidence="2 3">
    <name type="scientific">Polaribacter filamentus</name>
    <dbReference type="NCBI Taxonomy" id="53483"/>
    <lineage>
        <taxon>Bacteria</taxon>
        <taxon>Pseudomonadati</taxon>
        <taxon>Bacteroidota</taxon>
        <taxon>Flavobacteriia</taxon>
        <taxon>Flavobacteriales</taxon>
        <taxon>Flavobacteriaceae</taxon>
    </lineage>
</organism>
<dbReference type="EMBL" id="MQUA01000014">
    <property type="protein sequence ID" value="PQB03343.1"/>
    <property type="molecule type" value="Genomic_DNA"/>
</dbReference>
<gene>
    <name evidence="2" type="ORF">BST83_18780</name>
</gene>
<dbReference type="InterPro" id="IPR039437">
    <property type="entry name" value="FrzH/put_lumazine-bd"/>
</dbReference>
<dbReference type="AlphaFoldDB" id="A0A2S7KL89"/>
<dbReference type="Proteomes" id="UP000239522">
    <property type="component" value="Unassembled WGS sequence"/>
</dbReference>
<evidence type="ECO:0000256" key="1">
    <source>
        <dbReference type="SAM" id="SignalP"/>
    </source>
</evidence>
<protein>
    <recommendedName>
        <fullName evidence="4">DUF4440 domain-containing protein</fullName>
    </recommendedName>
</protein>
<dbReference type="OrthoDB" id="5732224at2"/>
<comment type="caution">
    <text evidence="2">The sequence shown here is derived from an EMBL/GenBank/DDBJ whole genome shotgun (WGS) entry which is preliminary data.</text>
</comment>
<name>A0A2S7KL89_9FLAO</name>